<evidence type="ECO:0000256" key="1">
    <source>
        <dbReference type="ARBA" id="ARBA00022679"/>
    </source>
</evidence>
<dbReference type="InterPro" id="IPR000182">
    <property type="entry name" value="GNAT_dom"/>
</dbReference>
<evidence type="ECO:0000313" key="5">
    <source>
        <dbReference type="Proteomes" id="UP000789719"/>
    </source>
</evidence>
<proteinExistence type="predicted"/>
<dbReference type="EMBL" id="CAKKNT010000020">
    <property type="protein sequence ID" value="CAH0418967.1"/>
    <property type="molecule type" value="Genomic_DNA"/>
</dbReference>
<dbReference type="Gene3D" id="3.40.630.30">
    <property type="match status" value="1"/>
</dbReference>
<dbReference type="PANTHER" id="PTHR43877:SF1">
    <property type="entry name" value="ACETYLTRANSFERASE"/>
    <property type="match status" value="1"/>
</dbReference>
<gene>
    <name evidence="4" type="ORF">WGH24286_01410</name>
</gene>
<dbReference type="InterPro" id="IPR050832">
    <property type="entry name" value="Bact_Acetyltransf"/>
</dbReference>
<feature type="domain" description="N-acetyltransferase" evidence="3">
    <location>
        <begin position="1"/>
        <end position="140"/>
    </location>
</feature>
<dbReference type="Pfam" id="PF13673">
    <property type="entry name" value="Acetyltransf_10"/>
    <property type="match status" value="1"/>
</dbReference>
<sequence>MIRLRRAEDRQQLECIYLTSRQSSPVFAAEHSGKLGDFANDTVDELVLVATDGENLQGFISIYQPTRFIHLLFVAPSFQRQGIGQQLVAAALATAAGDFELKCLSQNQTALTFYEQLGWQKIHENTADKPYWVLRYYQNN</sequence>
<dbReference type="SUPFAM" id="SSF55729">
    <property type="entry name" value="Acyl-CoA N-acyltransferases (Nat)"/>
    <property type="match status" value="1"/>
</dbReference>
<dbReference type="RefSeq" id="WP_230099043.1">
    <property type="nucleotide sequence ID" value="NZ_CAKKNT010000020.1"/>
</dbReference>
<evidence type="ECO:0000256" key="2">
    <source>
        <dbReference type="ARBA" id="ARBA00023315"/>
    </source>
</evidence>
<organism evidence="4 5">
    <name type="scientific">Periweissella ghanensis</name>
    <dbReference type="NCBI Taxonomy" id="467997"/>
    <lineage>
        <taxon>Bacteria</taxon>
        <taxon>Bacillati</taxon>
        <taxon>Bacillota</taxon>
        <taxon>Bacilli</taxon>
        <taxon>Lactobacillales</taxon>
        <taxon>Lactobacillaceae</taxon>
        <taxon>Periweissella</taxon>
    </lineage>
</organism>
<reference evidence="4 5" key="1">
    <citation type="submission" date="2021-11" db="EMBL/GenBank/DDBJ databases">
        <authorList>
            <person name="Depoorter E."/>
        </authorList>
    </citation>
    <scope>NUCLEOTIDE SEQUENCE [LARGE SCALE GENOMIC DNA]</scope>
    <source>
        <strain evidence="4 5">LMG 24286</strain>
    </source>
</reference>
<dbReference type="Proteomes" id="UP000789719">
    <property type="component" value="Unassembled WGS sequence"/>
</dbReference>
<keyword evidence="5" id="KW-1185">Reference proteome</keyword>
<name>A0ABM8ZCE6_9LACO</name>
<dbReference type="PANTHER" id="PTHR43877">
    <property type="entry name" value="AMINOALKYLPHOSPHONATE N-ACETYLTRANSFERASE-RELATED-RELATED"/>
    <property type="match status" value="1"/>
</dbReference>
<evidence type="ECO:0000313" key="4">
    <source>
        <dbReference type="EMBL" id="CAH0418967.1"/>
    </source>
</evidence>
<keyword evidence="2" id="KW-0012">Acyltransferase</keyword>
<dbReference type="CDD" id="cd04301">
    <property type="entry name" value="NAT_SF"/>
    <property type="match status" value="1"/>
</dbReference>
<comment type="caution">
    <text evidence="4">The sequence shown here is derived from an EMBL/GenBank/DDBJ whole genome shotgun (WGS) entry which is preliminary data.</text>
</comment>
<dbReference type="PROSITE" id="PS51186">
    <property type="entry name" value="GNAT"/>
    <property type="match status" value="1"/>
</dbReference>
<protein>
    <recommendedName>
        <fullName evidence="3">N-acetyltransferase domain-containing protein</fullName>
    </recommendedName>
</protein>
<dbReference type="InterPro" id="IPR016181">
    <property type="entry name" value="Acyl_CoA_acyltransferase"/>
</dbReference>
<evidence type="ECO:0000259" key="3">
    <source>
        <dbReference type="PROSITE" id="PS51186"/>
    </source>
</evidence>
<accession>A0ABM8ZCE6</accession>
<keyword evidence="1" id="KW-0808">Transferase</keyword>